<organism evidence="5 6">
    <name type="scientific">Araneus ventricosus</name>
    <name type="common">Orbweaver spider</name>
    <name type="synonym">Epeira ventricosa</name>
    <dbReference type="NCBI Taxonomy" id="182803"/>
    <lineage>
        <taxon>Eukaryota</taxon>
        <taxon>Metazoa</taxon>
        <taxon>Ecdysozoa</taxon>
        <taxon>Arthropoda</taxon>
        <taxon>Chelicerata</taxon>
        <taxon>Arachnida</taxon>
        <taxon>Araneae</taxon>
        <taxon>Araneomorphae</taxon>
        <taxon>Entelegynae</taxon>
        <taxon>Araneoidea</taxon>
        <taxon>Araneidae</taxon>
        <taxon>Araneus</taxon>
    </lineage>
</organism>
<dbReference type="OrthoDB" id="6428308at2759"/>
<evidence type="ECO:0000313" key="5">
    <source>
        <dbReference type="EMBL" id="GBM39995.1"/>
    </source>
</evidence>
<dbReference type="PROSITE" id="PS50002">
    <property type="entry name" value="SH3"/>
    <property type="match status" value="1"/>
</dbReference>
<dbReference type="EMBL" id="BGPR01000913">
    <property type="protein sequence ID" value="GBM39995.1"/>
    <property type="molecule type" value="Genomic_DNA"/>
</dbReference>
<name>A0A4Y2FHT5_ARAVE</name>
<dbReference type="Pfam" id="PF00536">
    <property type="entry name" value="SAM_1"/>
    <property type="match status" value="1"/>
</dbReference>
<keyword evidence="1 2" id="KW-0728">SH3 domain</keyword>
<dbReference type="InterPro" id="IPR013761">
    <property type="entry name" value="SAM/pointed_sf"/>
</dbReference>
<dbReference type="AlphaFoldDB" id="A0A4Y2FHT5"/>
<comment type="caution">
    <text evidence="5">The sequence shown here is derived from an EMBL/GenBank/DDBJ whole genome shotgun (WGS) entry which is preliminary data.</text>
</comment>
<dbReference type="InterPro" id="IPR051725">
    <property type="entry name" value="SAM-SH3_domain_protein"/>
</dbReference>
<feature type="domain" description="SAM" evidence="4">
    <location>
        <begin position="234"/>
        <end position="295"/>
    </location>
</feature>
<dbReference type="PANTHER" id="PTHR12301:SF10">
    <property type="match status" value="1"/>
</dbReference>
<dbReference type="SUPFAM" id="SSF50044">
    <property type="entry name" value="SH3-domain"/>
    <property type="match status" value="1"/>
</dbReference>
<dbReference type="SMART" id="SM00454">
    <property type="entry name" value="SAM"/>
    <property type="match status" value="1"/>
</dbReference>
<dbReference type="PANTHER" id="PTHR12301">
    <property type="entry name" value="SAM-DOMAIN, SH3 AND NUCLEAR LOCALIZATION SIGNALS PROTEIN RELATED"/>
    <property type="match status" value="1"/>
</dbReference>
<dbReference type="SUPFAM" id="SSF47769">
    <property type="entry name" value="SAM/Pointed domain"/>
    <property type="match status" value="1"/>
</dbReference>
<dbReference type="InterPro" id="IPR036028">
    <property type="entry name" value="SH3-like_dom_sf"/>
</dbReference>
<dbReference type="InterPro" id="IPR001660">
    <property type="entry name" value="SAM"/>
</dbReference>
<proteinExistence type="predicted"/>
<dbReference type="Pfam" id="PF07653">
    <property type="entry name" value="SH3_2"/>
    <property type="match status" value="1"/>
</dbReference>
<evidence type="ECO:0000256" key="2">
    <source>
        <dbReference type="PROSITE-ProRule" id="PRU00192"/>
    </source>
</evidence>
<sequence length="298" mass="32655">MKATSICYRSLCHSGANRRSNFHCKCSAMCHSHAANTAVSPLSSGPGSGFRRTCETVPYRDHCCYQSCTMDTSLPSLSAISRKENPPSCSPITRLHSMSVPDSNTTVLEAPDSTENISKECDALTNQQTVLSNSNQGFSSTGEEESFAEGGRSLSRARALVDCTPSPYDKDGLAFKKGDIIDILAKSSSGYWVGKLGNQIGHFKFINVEEIPNGDRKSSKRRFSSFENKSNLGKTLEDLLEHLGLEVYMNVLVLNGYHNLDSLKGIEEQDLISLGIVNSDHRIKLLNAIEYFEGIVNL</sequence>
<protein>
    <submittedName>
        <fullName evidence="5">SAM and SH3 domain-containing protein 3</fullName>
    </submittedName>
</protein>
<dbReference type="SMART" id="SM00326">
    <property type="entry name" value="SH3"/>
    <property type="match status" value="1"/>
</dbReference>
<dbReference type="PROSITE" id="PS50105">
    <property type="entry name" value="SAM_DOMAIN"/>
    <property type="match status" value="1"/>
</dbReference>
<dbReference type="InterPro" id="IPR001452">
    <property type="entry name" value="SH3_domain"/>
</dbReference>
<dbReference type="Gene3D" id="1.10.150.50">
    <property type="entry name" value="Transcription Factor, Ets-1"/>
    <property type="match status" value="1"/>
</dbReference>
<evidence type="ECO:0000313" key="6">
    <source>
        <dbReference type="Proteomes" id="UP000499080"/>
    </source>
</evidence>
<evidence type="ECO:0000256" key="1">
    <source>
        <dbReference type="ARBA" id="ARBA00022443"/>
    </source>
</evidence>
<evidence type="ECO:0000259" key="4">
    <source>
        <dbReference type="PROSITE" id="PS50105"/>
    </source>
</evidence>
<evidence type="ECO:0000259" key="3">
    <source>
        <dbReference type="PROSITE" id="PS50002"/>
    </source>
</evidence>
<reference evidence="5 6" key="1">
    <citation type="journal article" date="2019" name="Sci. Rep.">
        <title>Orb-weaving spider Araneus ventricosus genome elucidates the spidroin gene catalogue.</title>
        <authorList>
            <person name="Kono N."/>
            <person name="Nakamura H."/>
            <person name="Ohtoshi R."/>
            <person name="Moran D.A.P."/>
            <person name="Shinohara A."/>
            <person name="Yoshida Y."/>
            <person name="Fujiwara M."/>
            <person name="Mori M."/>
            <person name="Tomita M."/>
            <person name="Arakawa K."/>
        </authorList>
    </citation>
    <scope>NUCLEOTIDE SEQUENCE [LARGE SCALE GENOMIC DNA]</scope>
</reference>
<keyword evidence="6" id="KW-1185">Reference proteome</keyword>
<dbReference type="Proteomes" id="UP000499080">
    <property type="component" value="Unassembled WGS sequence"/>
</dbReference>
<feature type="domain" description="SH3" evidence="3">
    <location>
        <begin position="152"/>
        <end position="213"/>
    </location>
</feature>
<dbReference type="Gene3D" id="2.30.30.40">
    <property type="entry name" value="SH3 Domains"/>
    <property type="match status" value="1"/>
</dbReference>
<gene>
    <name evidence="5" type="primary">SASH3</name>
    <name evidence="5" type="ORF">AVEN_217593_1</name>
</gene>
<accession>A0A4Y2FHT5</accession>